<dbReference type="Gene3D" id="1.10.3990.20">
    <property type="entry name" value="protein bp1543"/>
    <property type="match status" value="1"/>
</dbReference>
<dbReference type="EMBL" id="VNFF01000027">
    <property type="protein sequence ID" value="TVU80260.1"/>
    <property type="molecule type" value="Genomic_DNA"/>
</dbReference>
<evidence type="ECO:0000313" key="2">
    <source>
        <dbReference type="EMBL" id="TVU80260.1"/>
    </source>
</evidence>
<comment type="caution">
    <text evidence="2">The sequence shown here is derived from an EMBL/GenBank/DDBJ whole genome shotgun (WGS) entry which is preliminary data.</text>
</comment>
<proteinExistence type="predicted"/>
<dbReference type="Pfam" id="PF13467">
    <property type="entry name" value="RHH_4"/>
    <property type="match status" value="1"/>
</dbReference>
<reference evidence="2 3" key="1">
    <citation type="submission" date="2019-07" db="EMBL/GenBank/DDBJ databases">
        <title>Diversity of Bacteria from Kongsfjorden, Arctic.</title>
        <authorList>
            <person name="Yu Y."/>
        </authorList>
    </citation>
    <scope>NUCLEOTIDE SEQUENCE [LARGE SCALE GENOMIC DNA]</scope>
    <source>
        <strain evidence="2 3">SM1927</strain>
    </source>
</reference>
<dbReference type="Proteomes" id="UP000317938">
    <property type="component" value="Unassembled WGS sequence"/>
</dbReference>
<dbReference type="InterPro" id="IPR027373">
    <property type="entry name" value="RHH_dom"/>
</dbReference>
<protein>
    <submittedName>
        <fullName evidence="2">Ribbon-helix-helix domain-containing protein</fullName>
    </submittedName>
</protein>
<keyword evidence="3" id="KW-1185">Reference proteome</keyword>
<dbReference type="RefSeq" id="WP_145242060.1">
    <property type="nucleotide sequence ID" value="NZ_VNFF01000027.1"/>
</dbReference>
<dbReference type="InterPro" id="IPR038268">
    <property type="entry name" value="RHH_sf"/>
</dbReference>
<feature type="domain" description="Ribbon-helix-helix" evidence="1">
    <location>
        <begin position="16"/>
        <end position="83"/>
    </location>
</feature>
<evidence type="ECO:0000313" key="3">
    <source>
        <dbReference type="Proteomes" id="UP000317938"/>
    </source>
</evidence>
<sequence>MCQLFINAHSELWSNKTKSLRIDGVVTSIRLEQFFWHTLEEIAARDNMSINQMICKLYRESLQAKHDVSNFTSFLRVCCSRYLALIANGEICRDLSQPLASVDVQQVLNREQSRYFSN</sequence>
<name>A0ABY3F8K8_9GAMM</name>
<gene>
    <name evidence="2" type="ORF">FQP85_20450</name>
</gene>
<evidence type="ECO:0000259" key="1">
    <source>
        <dbReference type="Pfam" id="PF13467"/>
    </source>
</evidence>
<organism evidence="2 3">
    <name type="scientific">Pseudoalteromonas neustonica</name>
    <dbReference type="NCBI Taxonomy" id="1840331"/>
    <lineage>
        <taxon>Bacteria</taxon>
        <taxon>Pseudomonadati</taxon>
        <taxon>Pseudomonadota</taxon>
        <taxon>Gammaproteobacteria</taxon>
        <taxon>Alteromonadales</taxon>
        <taxon>Pseudoalteromonadaceae</taxon>
        <taxon>Pseudoalteromonas</taxon>
    </lineage>
</organism>
<accession>A0ABY3F8K8</accession>